<keyword evidence="4" id="KW-1185">Reference proteome</keyword>
<organism evidence="3 4">
    <name type="scientific">Cryptosporangium minutisporangium</name>
    <dbReference type="NCBI Taxonomy" id="113569"/>
    <lineage>
        <taxon>Bacteria</taxon>
        <taxon>Bacillati</taxon>
        <taxon>Actinomycetota</taxon>
        <taxon>Actinomycetes</taxon>
        <taxon>Cryptosporangiales</taxon>
        <taxon>Cryptosporangiaceae</taxon>
        <taxon>Cryptosporangium</taxon>
    </lineage>
</organism>
<proteinExistence type="predicted"/>
<evidence type="ECO:0000259" key="2">
    <source>
        <dbReference type="Pfam" id="PF25362"/>
    </source>
</evidence>
<evidence type="ECO:0000256" key="1">
    <source>
        <dbReference type="SAM" id="Phobius"/>
    </source>
</evidence>
<dbReference type="Pfam" id="PF25362">
    <property type="entry name" value="bPH_11"/>
    <property type="match status" value="1"/>
</dbReference>
<keyword evidence="1" id="KW-1133">Transmembrane helix</keyword>
<accession>A0ABP6SQC7</accession>
<comment type="caution">
    <text evidence="3">The sequence shown here is derived from an EMBL/GenBank/DDBJ whole genome shotgun (WGS) entry which is preliminary data.</text>
</comment>
<sequence length="193" mass="20262">MNAVLAAAYERPPDNWTGRILFTVGVLALFALIFWAARRAWVRRVAAHADLLPLPTPQDVTDAVDASDGLYVGTTEAGSWQARVYAGGLANRAGATLHTGPEGVLIERDGSAPLFIPAAAVRAARLDAGLANKVVGGAGLLVVTWEQNGFQLDTGFRADHRIDNAAHLRAIAREIPGAAVPADTTTTSTESAQ</sequence>
<reference evidence="4" key="1">
    <citation type="journal article" date="2019" name="Int. J. Syst. Evol. Microbiol.">
        <title>The Global Catalogue of Microorganisms (GCM) 10K type strain sequencing project: providing services to taxonomists for standard genome sequencing and annotation.</title>
        <authorList>
            <consortium name="The Broad Institute Genomics Platform"/>
            <consortium name="The Broad Institute Genome Sequencing Center for Infectious Disease"/>
            <person name="Wu L."/>
            <person name="Ma J."/>
        </authorList>
    </citation>
    <scope>NUCLEOTIDE SEQUENCE [LARGE SCALE GENOMIC DNA]</scope>
    <source>
        <strain evidence="4">JCM 9458</strain>
    </source>
</reference>
<keyword evidence="1" id="KW-0472">Membrane</keyword>
<evidence type="ECO:0000313" key="3">
    <source>
        <dbReference type="EMBL" id="GAA3382800.1"/>
    </source>
</evidence>
<keyword evidence="1" id="KW-0812">Transmembrane</keyword>
<feature type="domain" description="PH" evidence="2">
    <location>
        <begin position="55"/>
        <end position="170"/>
    </location>
</feature>
<protein>
    <recommendedName>
        <fullName evidence="2">PH domain-containing protein</fullName>
    </recommendedName>
</protein>
<gene>
    <name evidence="3" type="ORF">GCM10020369_06120</name>
</gene>
<dbReference type="InterPro" id="IPR057446">
    <property type="entry name" value="PH_bac"/>
</dbReference>
<evidence type="ECO:0000313" key="4">
    <source>
        <dbReference type="Proteomes" id="UP001501676"/>
    </source>
</evidence>
<name>A0ABP6SQC7_9ACTN</name>
<dbReference type="Proteomes" id="UP001501676">
    <property type="component" value="Unassembled WGS sequence"/>
</dbReference>
<feature type="transmembrane region" description="Helical" evidence="1">
    <location>
        <begin position="20"/>
        <end position="37"/>
    </location>
</feature>
<dbReference type="RefSeq" id="WP_345726390.1">
    <property type="nucleotide sequence ID" value="NZ_BAAAYN010000004.1"/>
</dbReference>
<dbReference type="EMBL" id="BAAAYN010000004">
    <property type="protein sequence ID" value="GAA3382800.1"/>
    <property type="molecule type" value="Genomic_DNA"/>
</dbReference>